<dbReference type="EMBL" id="DACSEI010000070">
    <property type="protein sequence ID" value="HAT1597780.1"/>
    <property type="molecule type" value="Genomic_DNA"/>
</dbReference>
<dbReference type="AlphaFoldDB" id="A0AAN5KTY5"/>
<proteinExistence type="predicted"/>
<protein>
    <submittedName>
        <fullName evidence="1">DUF3987 domain-containing protein</fullName>
    </submittedName>
</protein>
<accession>A0AAN5KTY5</accession>
<evidence type="ECO:0000313" key="2">
    <source>
        <dbReference type="Proteomes" id="UP000861567"/>
    </source>
</evidence>
<dbReference type="InterPro" id="IPR025048">
    <property type="entry name" value="DUF3987"/>
</dbReference>
<reference evidence="1" key="2">
    <citation type="submission" date="2020-11" db="EMBL/GenBank/DDBJ databases">
        <authorList>
            <consortium name="NCBI Pathogen Detection Project"/>
        </authorList>
    </citation>
    <scope>NUCLEOTIDE SEQUENCE</scope>
    <source>
        <strain evidence="1">D3612</strain>
    </source>
</reference>
<dbReference type="RefSeq" id="WP_050598513.1">
    <property type="nucleotide sequence ID" value="NZ_CP114578.1"/>
</dbReference>
<organism evidence="1 2">
    <name type="scientific">Legionella pneumophila</name>
    <dbReference type="NCBI Taxonomy" id="446"/>
    <lineage>
        <taxon>Bacteria</taxon>
        <taxon>Pseudomonadati</taxon>
        <taxon>Pseudomonadota</taxon>
        <taxon>Gammaproteobacteria</taxon>
        <taxon>Legionellales</taxon>
        <taxon>Legionellaceae</taxon>
        <taxon>Legionella</taxon>
    </lineage>
</organism>
<gene>
    <name evidence="1" type="ORF">I8Y58_003051</name>
</gene>
<reference evidence="1" key="1">
    <citation type="journal article" date="2018" name="Genome Biol.">
        <title>SKESA: strategic k-mer extension for scrupulous assemblies.</title>
        <authorList>
            <person name="Souvorov A."/>
            <person name="Agarwala R."/>
            <person name="Lipman D.J."/>
        </authorList>
    </citation>
    <scope>NUCLEOTIDE SEQUENCE</scope>
    <source>
        <strain evidence="1">D3612</strain>
    </source>
</reference>
<comment type="caution">
    <text evidence="1">The sequence shown here is derived from an EMBL/GenBank/DDBJ whole genome shotgun (WGS) entry which is preliminary data.</text>
</comment>
<dbReference type="Proteomes" id="UP000861567">
    <property type="component" value="Unassembled WGS sequence"/>
</dbReference>
<sequence length="508" mass="56039">MSAENIKALVESMPFESPSPGTDLPEPLPTRNPSIKYPLEALGNILGEAAKRIAYHVQVPEGMAGQSVLAAAGLVAQGYINVQRGSIGLSPVSIFCLSVAESGDRKSSVDRLALAPIRAYESERALEMPTKEQKYKAEIEAWGVRRNSIIKSYKKPKAELSEEEQKKLFERLFQLELSKPRAPSRSNITFSEPTSEGIWKHYIQGEPSAGLFSDEGISFFGGHGMNDEAKGRTIHILSKLWDGDPISRTRGGEGESGVLANRRLSSHLMIQPIVAKKVFTDQLLQGQGVLSRFLICHEPSIAGSRLLSDRDLEKGANSDPAIAEYWQRLTNLLNQPQRINELTGQLQLTVFALSGKALDVWCALHDGIEEQLRSDGRFIDIKAFASKAAENAARIAAILAFVEGYDRPMVEHVERAGVLISYYLESMSLRTTEAQYDVNELLANDLLEWVVKKGGKLSADQFKTLPPVLRKAKTARILLKILVDTGHMHVAEINKKTGKPAVWEVSQC</sequence>
<name>A0AAN5KTY5_LEGPN</name>
<dbReference type="Pfam" id="PF13148">
    <property type="entry name" value="DUF3987"/>
    <property type="match status" value="1"/>
</dbReference>
<evidence type="ECO:0000313" key="1">
    <source>
        <dbReference type="EMBL" id="HAT1597780.1"/>
    </source>
</evidence>